<evidence type="ECO:0000313" key="1">
    <source>
        <dbReference type="EMBL" id="MCA9729372.1"/>
    </source>
</evidence>
<name>A0A956RR98_UNCEI</name>
<dbReference type="EMBL" id="JAGQHR010000669">
    <property type="protein sequence ID" value="MCA9729372.1"/>
    <property type="molecule type" value="Genomic_DNA"/>
</dbReference>
<dbReference type="InterPro" id="IPR025566">
    <property type="entry name" value="DUF4331"/>
</dbReference>
<protein>
    <submittedName>
        <fullName evidence="1">DUF4331 family protein</fullName>
    </submittedName>
</protein>
<accession>A0A956RR98</accession>
<gene>
    <name evidence="1" type="ORF">KC729_16910</name>
</gene>
<organism evidence="1 2">
    <name type="scientific">Eiseniibacteriota bacterium</name>
    <dbReference type="NCBI Taxonomy" id="2212470"/>
    <lineage>
        <taxon>Bacteria</taxon>
        <taxon>Candidatus Eiseniibacteriota</taxon>
    </lineage>
</organism>
<reference evidence="1" key="2">
    <citation type="journal article" date="2021" name="Microbiome">
        <title>Successional dynamics and alternative stable states in a saline activated sludge microbial community over 9 years.</title>
        <authorList>
            <person name="Wang Y."/>
            <person name="Ye J."/>
            <person name="Ju F."/>
            <person name="Liu L."/>
            <person name="Boyd J.A."/>
            <person name="Deng Y."/>
            <person name="Parks D.H."/>
            <person name="Jiang X."/>
            <person name="Yin X."/>
            <person name="Woodcroft B.J."/>
            <person name="Tyson G.W."/>
            <person name="Hugenholtz P."/>
            <person name="Polz M.F."/>
            <person name="Zhang T."/>
        </authorList>
    </citation>
    <scope>NUCLEOTIDE SEQUENCE</scope>
    <source>
        <strain evidence="1">HKST-UBA01</strain>
    </source>
</reference>
<evidence type="ECO:0000313" key="2">
    <source>
        <dbReference type="Proteomes" id="UP000697710"/>
    </source>
</evidence>
<proteinExistence type="predicted"/>
<sequence length="69" mass="7468">VFAGWRDDPFFFDLAGYQMTLQTGDLSFDSTRDSFAGLNVTAIVVEMDLSAALGSGSKINLWATTGRKS</sequence>
<feature type="non-terminal residue" evidence="1">
    <location>
        <position position="1"/>
    </location>
</feature>
<reference evidence="1" key="1">
    <citation type="submission" date="2020-04" db="EMBL/GenBank/DDBJ databases">
        <authorList>
            <person name="Zhang T."/>
        </authorList>
    </citation>
    <scope>NUCLEOTIDE SEQUENCE</scope>
    <source>
        <strain evidence="1">HKST-UBA01</strain>
    </source>
</reference>
<comment type="caution">
    <text evidence="1">The sequence shown here is derived from an EMBL/GenBank/DDBJ whole genome shotgun (WGS) entry which is preliminary data.</text>
</comment>
<dbReference type="Pfam" id="PF14224">
    <property type="entry name" value="DUF4331"/>
    <property type="match status" value="1"/>
</dbReference>
<dbReference type="Proteomes" id="UP000697710">
    <property type="component" value="Unassembled WGS sequence"/>
</dbReference>
<dbReference type="AlphaFoldDB" id="A0A956RR98"/>